<comment type="caution">
    <text evidence="1">The sequence shown here is derived from an EMBL/GenBank/DDBJ whole genome shotgun (WGS) entry which is preliminary data.</text>
</comment>
<dbReference type="Proteomes" id="UP000675881">
    <property type="component" value="Unassembled WGS sequence"/>
</dbReference>
<sequence>MFEDNLFIYEAMIKVLSELTIPFEDYIEVFFIKSNDSPIEEDTDSNQWSTQILEVITLIVQGSKSMKRMRVNLSFFTGRYLMNEDSSDSYTQEKNGNVNHLKNYNDDAMACHAELEETVKEMVNYWITTLPGDTKMDTEVSTESSSNDMINGFRKAGNSKEEDLENVNDLMKKRREQSTVDDEGVSRLLTKDLEVELPVIEAVFSPEIMSNIVFEGLHTLENLEMNQIQICITILCSKCHNAYNTETRYKIHKIICLFMEMRNLRHFSSFIDWKFNSSHQTRAFINDAIMSNHQLLVMFEKVESSDKFINEHLDQGESESSHYNLPITDEDIELSSPSSSETVYVDEIEGLKDVLLIQGEEYLIHCLQEEIINVIDVDINEISNSLVQYKKGILEPIAYYSFFINESIPMVPWSINLEFGTQKNCFLMLLKKNWDQSTQRQKHNAKRALIAEIGSQRGDSENIEDNSHIADENMDFLLYHPQKKVYVEEIEEVLEPIAYYSLFWNEVL</sequence>
<gene>
    <name evidence="1" type="ORF">LSAA_22</name>
</gene>
<evidence type="ECO:0000313" key="1">
    <source>
        <dbReference type="EMBL" id="CAF2740499.1"/>
    </source>
</evidence>
<name>A0A817F8M8_LEPSM</name>
<dbReference type="OrthoDB" id="6429365at2759"/>
<proteinExistence type="predicted"/>
<protein>
    <submittedName>
        <fullName evidence="1">(salmon louse) hypothetical protein</fullName>
    </submittedName>
</protein>
<dbReference type="AlphaFoldDB" id="A0A817F8M8"/>
<reference evidence="1" key="1">
    <citation type="submission" date="2021-02" db="EMBL/GenBank/DDBJ databases">
        <authorList>
            <person name="Bekaert M."/>
        </authorList>
    </citation>
    <scope>NUCLEOTIDE SEQUENCE</scope>
    <source>
        <strain evidence="1">IoA-00</strain>
    </source>
</reference>
<organism evidence="1 2">
    <name type="scientific">Lepeophtheirus salmonis</name>
    <name type="common">Salmon louse</name>
    <name type="synonym">Caligus salmonis</name>
    <dbReference type="NCBI Taxonomy" id="72036"/>
    <lineage>
        <taxon>Eukaryota</taxon>
        <taxon>Metazoa</taxon>
        <taxon>Ecdysozoa</taxon>
        <taxon>Arthropoda</taxon>
        <taxon>Crustacea</taxon>
        <taxon>Multicrustacea</taxon>
        <taxon>Hexanauplia</taxon>
        <taxon>Copepoda</taxon>
        <taxon>Siphonostomatoida</taxon>
        <taxon>Caligidae</taxon>
        <taxon>Lepeophtheirus</taxon>
    </lineage>
</organism>
<keyword evidence="2" id="KW-1185">Reference proteome</keyword>
<dbReference type="EMBL" id="CAJNVT010000003">
    <property type="protein sequence ID" value="CAF2740499.1"/>
    <property type="molecule type" value="Genomic_DNA"/>
</dbReference>
<evidence type="ECO:0000313" key="2">
    <source>
        <dbReference type="Proteomes" id="UP000675881"/>
    </source>
</evidence>
<accession>A0A817F8M8</accession>